<organism evidence="1 2">
    <name type="scientific">Racocetra persica</name>
    <dbReference type="NCBI Taxonomy" id="160502"/>
    <lineage>
        <taxon>Eukaryota</taxon>
        <taxon>Fungi</taxon>
        <taxon>Fungi incertae sedis</taxon>
        <taxon>Mucoromycota</taxon>
        <taxon>Glomeromycotina</taxon>
        <taxon>Glomeromycetes</taxon>
        <taxon>Diversisporales</taxon>
        <taxon>Gigasporaceae</taxon>
        <taxon>Racocetra</taxon>
    </lineage>
</organism>
<comment type="caution">
    <text evidence="1">The sequence shown here is derived from an EMBL/GenBank/DDBJ whole genome shotgun (WGS) entry which is preliminary data.</text>
</comment>
<evidence type="ECO:0000313" key="1">
    <source>
        <dbReference type="EMBL" id="CAG8519888.1"/>
    </source>
</evidence>
<name>A0ACA9LF15_9GLOM</name>
<protein>
    <submittedName>
        <fullName evidence="1">239_t:CDS:1</fullName>
    </submittedName>
</protein>
<accession>A0ACA9LF15</accession>
<dbReference type="EMBL" id="CAJVQC010002979">
    <property type="protein sequence ID" value="CAG8519888.1"/>
    <property type="molecule type" value="Genomic_DNA"/>
</dbReference>
<keyword evidence="2" id="KW-1185">Reference proteome</keyword>
<gene>
    <name evidence="1" type="ORF">RPERSI_LOCUS2650</name>
</gene>
<sequence length="93" mass="10932">NFNTICSNGMVFFVMPEVSFIAGIVIMLKQDRKNRNFRRWFGEHRKFVSAVTVLSAIDIQELQLIHSDFCRCILFECGFDDHTKRALIYFECC</sequence>
<reference evidence="1" key="1">
    <citation type="submission" date="2021-06" db="EMBL/GenBank/DDBJ databases">
        <authorList>
            <person name="Kallberg Y."/>
            <person name="Tangrot J."/>
            <person name="Rosling A."/>
        </authorList>
    </citation>
    <scope>NUCLEOTIDE SEQUENCE</scope>
    <source>
        <strain evidence="1">MA461A</strain>
    </source>
</reference>
<evidence type="ECO:0000313" key="2">
    <source>
        <dbReference type="Proteomes" id="UP000789920"/>
    </source>
</evidence>
<feature type="non-terminal residue" evidence="1">
    <location>
        <position position="1"/>
    </location>
</feature>
<proteinExistence type="predicted"/>
<dbReference type="Proteomes" id="UP000789920">
    <property type="component" value="Unassembled WGS sequence"/>
</dbReference>